<dbReference type="Pfam" id="PF06479">
    <property type="entry name" value="Ribonuc_2-5A"/>
    <property type="match status" value="1"/>
</dbReference>
<gene>
    <name evidence="5" type="ORF">Tco_1054114</name>
</gene>
<proteinExistence type="predicted"/>
<evidence type="ECO:0000313" key="6">
    <source>
        <dbReference type="Proteomes" id="UP001151760"/>
    </source>
</evidence>
<comment type="caution">
    <text evidence="5">The sequence shown here is derived from an EMBL/GenBank/DDBJ whole genome shotgun (WGS) entry which is preliminary data.</text>
</comment>
<accession>A0ABQ5GVU9</accession>
<feature type="region of interest" description="Disordered" evidence="3">
    <location>
        <begin position="347"/>
        <end position="369"/>
    </location>
</feature>
<dbReference type="PROSITE" id="PS51392">
    <property type="entry name" value="KEN"/>
    <property type="match status" value="1"/>
</dbReference>
<evidence type="ECO:0000313" key="5">
    <source>
        <dbReference type="EMBL" id="GJT79772.1"/>
    </source>
</evidence>
<dbReference type="EMBL" id="BQNB010018929">
    <property type="protein sequence ID" value="GJT79772.1"/>
    <property type="molecule type" value="Genomic_DNA"/>
</dbReference>
<feature type="domain" description="KEN" evidence="4">
    <location>
        <begin position="70"/>
        <end position="195"/>
    </location>
</feature>
<dbReference type="InterPro" id="IPR039537">
    <property type="entry name" value="Retrotran_Ty1/copia-like"/>
</dbReference>
<dbReference type="InterPro" id="IPR010513">
    <property type="entry name" value="KEN_dom"/>
</dbReference>
<reference evidence="5" key="1">
    <citation type="journal article" date="2022" name="Int. J. Mol. Sci.">
        <title>Draft Genome of Tanacetum Coccineum: Genomic Comparison of Closely Related Tanacetum-Family Plants.</title>
        <authorList>
            <person name="Yamashiro T."/>
            <person name="Shiraishi A."/>
            <person name="Nakayama K."/>
            <person name="Satake H."/>
        </authorList>
    </citation>
    <scope>NUCLEOTIDE SEQUENCE</scope>
</reference>
<dbReference type="Pfam" id="PF25597">
    <property type="entry name" value="SH3_retrovirus"/>
    <property type="match status" value="1"/>
</dbReference>
<protein>
    <submittedName>
        <fullName evidence="5">Retrotransposon protein, putative, ty1-copia subclass</fullName>
    </submittedName>
</protein>
<name>A0ABQ5GVU9_9ASTR</name>
<evidence type="ECO:0000256" key="1">
    <source>
        <dbReference type="ARBA" id="ARBA00022741"/>
    </source>
</evidence>
<dbReference type="PANTHER" id="PTHR42648">
    <property type="entry name" value="TRANSPOSASE, PUTATIVE-RELATED"/>
    <property type="match status" value="1"/>
</dbReference>
<evidence type="ECO:0000256" key="3">
    <source>
        <dbReference type="SAM" id="MobiDB-lite"/>
    </source>
</evidence>
<keyword evidence="1" id="KW-0547">Nucleotide-binding</keyword>
<evidence type="ECO:0000256" key="2">
    <source>
        <dbReference type="ARBA" id="ARBA00022840"/>
    </source>
</evidence>
<dbReference type="InterPro" id="IPR057670">
    <property type="entry name" value="SH3_retrovirus"/>
</dbReference>
<sequence length="549" mass="62861">MVKQLILHCLTYHKQYDNLPIRNEDAVFHHKWADLKNENGVAYDLIGLLLQNLDGLDYSEVYLHPFFLTWAQRLDFLRDMSDYLLRLQKEYPNCSFLTTIKSLPVGSGWMSLIDNDWKKDMIKGPMYLEDTPGLLQLIRNTSDRIREQTHFLRGRDRRWLEKHVSSTFPSLFMDVYNKGKEYTVLDYMVVGLARSQLEVCEPIGGTHDKTFRLASYKEHSREGLGSVYVDDKGRKCIIRSDPVDDNLVQLTFRAATSSAPVAPGGRMLLLKSLQLILLGAYIDNVRAFGAPVTLGLACKVCSYGLRKEFDLVCARITTCIAWGKTVNELHAQAQVKKAQQTATLKAGRGQNQGNGKHKHAFAPKPKIPLHPRGKIPQRTQFVMSVALEVSGAEPRSDLDSASCGIRRLWTQISKKRIEKFYNSMDFSIQRDTVGLLNNAFLVCSIRSLPKARASYFVTFTDDFSRYGYVYLLKHKHAVFETFKVFQKEVENQLVWGCEALVKRDTLTKPDKLEPRSIKCIFIGYPKETMGYSFYYPPENKFLVARNAEF</sequence>
<dbReference type="PANTHER" id="PTHR42648:SF27">
    <property type="entry name" value="RNA-DIRECTED DNA POLYMERASE"/>
    <property type="match status" value="1"/>
</dbReference>
<keyword evidence="2" id="KW-0067">ATP-binding</keyword>
<reference evidence="5" key="2">
    <citation type="submission" date="2022-01" db="EMBL/GenBank/DDBJ databases">
        <authorList>
            <person name="Yamashiro T."/>
            <person name="Shiraishi A."/>
            <person name="Satake H."/>
            <person name="Nakayama K."/>
        </authorList>
    </citation>
    <scope>NUCLEOTIDE SEQUENCE</scope>
</reference>
<evidence type="ECO:0000259" key="4">
    <source>
        <dbReference type="PROSITE" id="PS51392"/>
    </source>
</evidence>
<organism evidence="5 6">
    <name type="scientific">Tanacetum coccineum</name>
    <dbReference type="NCBI Taxonomy" id="301880"/>
    <lineage>
        <taxon>Eukaryota</taxon>
        <taxon>Viridiplantae</taxon>
        <taxon>Streptophyta</taxon>
        <taxon>Embryophyta</taxon>
        <taxon>Tracheophyta</taxon>
        <taxon>Spermatophyta</taxon>
        <taxon>Magnoliopsida</taxon>
        <taxon>eudicotyledons</taxon>
        <taxon>Gunneridae</taxon>
        <taxon>Pentapetalae</taxon>
        <taxon>asterids</taxon>
        <taxon>campanulids</taxon>
        <taxon>Asterales</taxon>
        <taxon>Asteraceae</taxon>
        <taxon>Asteroideae</taxon>
        <taxon>Anthemideae</taxon>
        <taxon>Anthemidinae</taxon>
        <taxon>Tanacetum</taxon>
    </lineage>
</organism>
<dbReference type="Gene3D" id="1.20.1440.180">
    <property type="entry name" value="KEN domain"/>
    <property type="match status" value="1"/>
</dbReference>
<feature type="compositionally biased region" description="Basic residues" evidence="3">
    <location>
        <begin position="355"/>
        <end position="369"/>
    </location>
</feature>
<keyword evidence="6" id="KW-1185">Reference proteome</keyword>
<dbReference type="Proteomes" id="UP001151760">
    <property type="component" value="Unassembled WGS sequence"/>
</dbReference>
<dbReference type="InterPro" id="IPR038357">
    <property type="entry name" value="KEN_sf"/>
</dbReference>